<evidence type="ECO:0000313" key="2">
    <source>
        <dbReference type="Proteomes" id="UP000027265"/>
    </source>
</evidence>
<dbReference type="Proteomes" id="UP000027265">
    <property type="component" value="Unassembled WGS sequence"/>
</dbReference>
<organism evidence="1 2">
    <name type="scientific">Jaapia argillacea MUCL 33604</name>
    <dbReference type="NCBI Taxonomy" id="933084"/>
    <lineage>
        <taxon>Eukaryota</taxon>
        <taxon>Fungi</taxon>
        <taxon>Dikarya</taxon>
        <taxon>Basidiomycota</taxon>
        <taxon>Agaricomycotina</taxon>
        <taxon>Agaricomycetes</taxon>
        <taxon>Agaricomycetidae</taxon>
        <taxon>Jaapiales</taxon>
        <taxon>Jaapiaceae</taxon>
        <taxon>Jaapia</taxon>
    </lineage>
</organism>
<proteinExistence type="predicted"/>
<dbReference type="InParanoid" id="A0A067PYL9"/>
<protein>
    <submittedName>
        <fullName evidence="1">Uncharacterized protein</fullName>
    </submittedName>
</protein>
<dbReference type="HOGENOM" id="CLU_1175570_0_0_1"/>
<dbReference type="AlphaFoldDB" id="A0A067PYL9"/>
<keyword evidence="2" id="KW-1185">Reference proteome</keyword>
<accession>A0A067PYL9</accession>
<dbReference type="EMBL" id="KL197722">
    <property type="protein sequence ID" value="KDQ56377.1"/>
    <property type="molecule type" value="Genomic_DNA"/>
</dbReference>
<name>A0A067PYL9_9AGAM</name>
<reference evidence="2" key="1">
    <citation type="journal article" date="2014" name="Proc. Natl. Acad. Sci. U.S.A.">
        <title>Extensive sampling of basidiomycete genomes demonstrates inadequacy of the white-rot/brown-rot paradigm for wood decay fungi.</title>
        <authorList>
            <person name="Riley R."/>
            <person name="Salamov A.A."/>
            <person name="Brown D.W."/>
            <person name="Nagy L.G."/>
            <person name="Floudas D."/>
            <person name="Held B.W."/>
            <person name="Levasseur A."/>
            <person name="Lombard V."/>
            <person name="Morin E."/>
            <person name="Otillar R."/>
            <person name="Lindquist E.A."/>
            <person name="Sun H."/>
            <person name="LaButti K.M."/>
            <person name="Schmutz J."/>
            <person name="Jabbour D."/>
            <person name="Luo H."/>
            <person name="Baker S.E."/>
            <person name="Pisabarro A.G."/>
            <person name="Walton J.D."/>
            <person name="Blanchette R.A."/>
            <person name="Henrissat B."/>
            <person name="Martin F."/>
            <person name="Cullen D."/>
            <person name="Hibbett D.S."/>
            <person name="Grigoriev I.V."/>
        </authorList>
    </citation>
    <scope>NUCLEOTIDE SEQUENCE [LARGE SCALE GENOMIC DNA]</scope>
    <source>
        <strain evidence="2">MUCL 33604</strain>
    </source>
</reference>
<evidence type="ECO:0000313" key="1">
    <source>
        <dbReference type="EMBL" id="KDQ56377.1"/>
    </source>
</evidence>
<sequence length="236" mass="26365">MQCFRSGVSQNLRRTSLSLRSSAVNATALRLTAGAWGLNSRAGYATDADATTKIERTPTRKPRWQRSPTPDMVFSGPLAMPPLPAQTPKQTSPLVESDVQEYLVPLYSRGWIVFAAPKPKTWYKLFKIIEFQDRKEMLKFSSEAFEAAEAEDRFFHVELESSPCRMYVRIGTLFQPEGVSGDPRNARGMRVTHGDVRLALTLEQILDDKYSAVAKAAQQNKAGHFDSLKLLENGPA</sequence>
<gene>
    <name evidence="1" type="ORF">JAAARDRAFT_70679</name>
</gene>